<dbReference type="Proteomes" id="UP000183988">
    <property type="component" value="Unassembled WGS sequence"/>
</dbReference>
<gene>
    <name evidence="2" type="ORF">SAMN05216225_1001169</name>
</gene>
<dbReference type="AlphaFoldDB" id="A0A1M5CBS9"/>
<evidence type="ECO:0000313" key="3">
    <source>
        <dbReference type="Proteomes" id="UP000183988"/>
    </source>
</evidence>
<reference evidence="2 3" key="1">
    <citation type="submission" date="2016-11" db="EMBL/GenBank/DDBJ databases">
        <authorList>
            <person name="Jaros S."/>
            <person name="Januszkiewicz K."/>
            <person name="Wedrychowicz H."/>
        </authorList>
    </citation>
    <scope>NUCLEOTIDE SEQUENCE [LARGE SCALE GENOMIC DNA]</scope>
    <source>
        <strain evidence="2 3">IBRC-M 10683</strain>
    </source>
</reference>
<protein>
    <submittedName>
        <fullName evidence="2">Uncharacterized protein</fullName>
    </submittedName>
</protein>
<keyword evidence="3" id="KW-1185">Reference proteome</keyword>
<sequence length="156" mass="18042">MTSLLLVISFILHFITIATIYLIFKQGNLLKPDKPKDNPKEVLELLELYVEEIKEENRRLQEALAGNTPTIKNHTEEINNMFEDYSYSTDDNTTDESNRNEVTEPILADHVEDEVETSVQARILQLYHEGLSEEEIARKLNCGKTEVELTIKLHKK</sequence>
<evidence type="ECO:0000313" key="2">
    <source>
        <dbReference type="EMBL" id="SHF52224.1"/>
    </source>
</evidence>
<dbReference type="RefSeq" id="WP_072886998.1">
    <property type="nucleotide sequence ID" value="NZ_FQVW01000001.1"/>
</dbReference>
<dbReference type="EMBL" id="FQVW01000001">
    <property type="protein sequence ID" value="SHF52224.1"/>
    <property type="molecule type" value="Genomic_DNA"/>
</dbReference>
<keyword evidence="1" id="KW-0812">Transmembrane</keyword>
<keyword evidence="1" id="KW-0472">Membrane</keyword>
<evidence type="ECO:0000256" key="1">
    <source>
        <dbReference type="SAM" id="Phobius"/>
    </source>
</evidence>
<dbReference type="InterPro" id="IPR046118">
    <property type="entry name" value="DUF6115"/>
</dbReference>
<dbReference type="OrthoDB" id="1708317at2"/>
<name>A0A1M5CBS9_9BACI</name>
<feature type="transmembrane region" description="Helical" evidence="1">
    <location>
        <begin position="6"/>
        <end position="24"/>
    </location>
</feature>
<keyword evidence="1" id="KW-1133">Transmembrane helix</keyword>
<dbReference type="Pfam" id="PF19610">
    <property type="entry name" value="DUF6115"/>
    <property type="match status" value="1"/>
</dbReference>
<dbReference type="STRING" id="930117.SAMN05216225_1001169"/>
<accession>A0A1M5CBS9</accession>
<proteinExistence type="predicted"/>
<organism evidence="2 3">
    <name type="scientific">Ornithinibacillus halophilus</name>
    <dbReference type="NCBI Taxonomy" id="930117"/>
    <lineage>
        <taxon>Bacteria</taxon>
        <taxon>Bacillati</taxon>
        <taxon>Bacillota</taxon>
        <taxon>Bacilli</taxon>
        <taxon>Bacillales</taxon>
        <taxon>Bacillaceae</taxon>
        <taxon>Ornithinibacillus</taxon>
    </lineage>
</organism>